<dbReference type="InterPro" id="IPR028000">
    <property type="entry name" value="Pma1"/>
</dbReference>
<keyword evidence="5" id="KW-1185">Reference proteome</keyword>
<evidence type="ECO:0000256" key="1">
    <source>
        <dbReference type="SAM" id="MobiDB-lite"/>
    </source>
</evidence>
<keyword evidence="2" id="KW-0812">Transmembrane</keyword>
<dbReference type="Pfam" id="PF14610">
    <property type="entry name" value="Psg1"/>
    <property type="match status" value="1"/>
</dbReference>
<accession>A0A6A5YLU1</accession>
<feature type="region of interest" description="Disordered" evidence="1">
    <location>
        <begin position="303"/>
        <end position="354"/>
    </location>
</feature>
<evidence type="ECO:0000313" key="5">
    <source>
        <dbReference type="Proteomes" id="UP000799770"/>
    </source>
</evidence>
<keyword evidence="3" id="KW-0732">Signal</keyword>
<gene>
    <name evidence="4" type="ORF">BDV96DRAFT_653888</name>
</gene>
<feature type="transmembrane region" description="Helical" evidence="2">
    <location>
        <begin position="239"/>
        <end position="260"/>
    </location>
</feature>
<name>A0A6A5YLU1_9PLEO</name>
<evidence type="ECO:0000256" key="3">
    <source>
        <dbReference type="SAM" id="SignalP"/>
    </source>
</evidence>
<feature type="signal peptide" evidence="3">
    <location>
        <begin position="1"/>
        <end position="21"/>
    </location>
</feature>
<organism evidence="4 5">
    <name type="scientific">Lophiotrema nucula</name>
    <dbReference type="NCBI Taxonomy" id="690887"/>
    <lineage>
        <taxon>Eukaryota</taxon>
        <taxon>Fungi</taxon>
        <taxon>Dikarya</taxon>
        <taxon>Ascomycota</taxon>
        <taxon>Pezizomycotina</taxon>
        <taxon>Dothideomycetes</taxon>
        <taxon>Pleosporomycetidae</taxon>
        <taxon>Pleosporales</taxon>
        <taxon>Lophiotremataceae</taxon>
        <taxon>Lophiotrema</taxon>
    </lineage>
</organism>
<feature type="compositionally biased region" description="Basic and acidic residues" evidence="1">
    <location>
        <begin position="342"/>
        <end position="354"/>
    </location>
</feature>
<dbReference type="AlphaFoldDB" id="A0A6A5YLU1"/>
<reference evidence="4" key="1">
    <citation type="journal article" date="2020" name="Stud. Mycol.">
        <title>101 Dothideomycetes genomes: a test case for predicting lifestyles and emergence of pathogens.</title>
        <authorList>
            <person name="Haridas S."/>
            <person name="Albert R."/>
            <person name="Binder M."/>
            <person name="Bloem J."/>
            <person name="Labutti K."/>
            <person name="Salamov A."/>
            <person name="Andreopoulos B."/>
            <person name="Baker S."/>
            <person name="Barry K."/>
            <person name="Bills G."/>
            <person name="Bluhm B."/>
            <person name="Cannon C."/>
            <person name="Castanera R."/>
            <person name="Culley D."/>
            <person name="Daum C."/>
            <person name="Ezra D."/>
            <person name="Gonzalez J."/>
            <person name="Henrissat B."/>
            <person name="Kuo A."/>
            <person name="Liang C."/>
            <person name="Lipzen A."/>
            <person name="Lutzoni F."/>
            <person name="Magnuson J."/>
            <person name="Mondo S."/>
            <person name="Nolan M."/>
            <person name="Ohm R."/>
            <person name="Pangilinan J."/>
            <person name="Park H.-J."/>
            <person name="Ramirez L."/>
            <person name="Alfaro M."/>
            <person name="Sun H."/>
            <person name="Tritt A."/>
            <person name="Yoshinaga Y."/>
            <person name="Zwiers L.-H."/>
            <person name="Turgeon B."/>
            <person name="Goodwin S."/>
            <person name="Spatafora J."/>
            <person name="Crous P."/>
            <person name="Grigoriev I."/>
        </authorList>
    </citation>
    <scope>NUCLEOTIDE SEQUENCE</scope>
    <source>
        <strain evidence="4">CBS 627.86</strain>
    </source>
</reference>
<keyword evidence="2" id="KW-0472">Membrane</keyword>
<feature type="chain" id="PRO_5025549473" description="Mid2 domain-containing protein" evidence="3">
    <location>
        <begin position="22"/>
        <end position="354"/>
    </location>
</feature>
<dbReference type="Proteomes" id="UP000799770">
    <property type="component" value="Unassembled WGS sequence"/>
</dbReference>
<evidence type="ECO:0000256" key="2">
    <source>
        <dbReference type="SAM" id="Phobius"/>
    </source>
</evidence>
<dbReference type="EMBL" id="ML977355">
    <property type="protein sequence ID" value="KAF2107297.1"/>
    <property type="molecule type" value="Genomic_DNA"/>
</dbReference>
<protein>
    <recommendedName>
        <fullName evidence="6">Mid2 domain-containing protein</fullName>
    </recommendedName>
</protein>
<dbReference type="OrthoDB" id="4084551at2759"/>
<feature type="region of interest" description="Disordered" evidence="1">
    <location>
        <begin position="62"/>
        <end position="105"/>
    </location>
</feature>
<evidence type="ECO:0000313" key="4">
    <source>
        <dbReference type="EMBL" id="KAF2107297.1"/>
    </source>
</evidence>
<feature type="compositionally biased region" description="Low complexity" evidence="1">
    <location>
        <begin position="65"/>
        <end position="93"/>
    </location>
</feature>
<sequence>MRFDSLTAALAVSNVWLGAFAGPLVAKRQDGTTSASSSAPTVGLAVSTMSNGKPTTFEAIAPQPSATDASEATTSTAEASATGTAEASTTTATVSKTGQAPPPSTAFPMCHDANAKPFCLPNNMSTLYIDKTYYATWNPDNFPINSTVTIKIQYFNDSLQEAWSSDQTDNSWGFVAFTTKKEWLQGYSQYNLTFTALNFEATDPAKQADAIEGPLITLTNEPPNHYTPPEHTKTPNKEGLMIGLPVALGFVLLVVIGLWFGMRKHRTIGLGNIMGRRNKGYGVGKSRRQRLGLGKKGAIRLEEQRAPTYRNAPQPQPAHARGDSLGSLVSDDEIQPAPRGNQFRDEIQRQRTGR</sequence>
<evidence type="ECO:0008006" key="6">
    <source>
        <dbReference type="Google" id="ProtNLM"/>
    </source>
</evidence>
<keyword evidence="2" id="KW-1133">Transmembrane helix</keyword>
<proteinExistence type="predicted"/>